<evidence type="ECO:0000256" key="1">
    <source>
        <dbReference type="SAM" id="Phobius"/>
    </source>
</evidence>
<keyword evidence="1" id="KW-0812">Transmembrane</keyword>
<feature type="transmembrane region" description="Helical" evidence="1">
    <location>
        <begin position="174"/>
        <end position="195"/>
    </location>
</feature>
<dbReference type="SUPFAM" id="SSF53649">
    <property type="entry name" value="Alkaline phosphatase-like"/>
    <property type="match status" value="1"/>
</dbReference>
<feature type="transmembrane region" description="Helical" evidence="1">
    <location>
        <begin position="60"/>
        <end position="77"/>
    </location>
</feature>
<evidence type="ECO:0000313" key="2">
    <source>
        <dbReference type="EMBL" id="GIJ52299.1"/>
    </source>
</evidence>
<evidence type="ECO:0008006" key="4">
    <source>
        <dbReference type="Google" id="ProtNLM"/>
    </source>
</evidence>
<evidence type="ECO:0000313" key="3">
    <source>
        <dbReference type="Proteomes" id="UP000619260"/>
    </source>
</evidence>
<comment type="caution">
    <text evidence="2">The sequence shown here is derived from an EMBL/GenBank/DDBJ whole genome shotgun (WGS) entry which is preliminary data.</text>
</comment>
<keyword evidence="1" id="KW-0472">Membrane</keyword>
<organism evidence="2 3">
    <name type="scientific">Virgisporangium aliadipatigenens</name>
    <dbReference type="NCBI Taxonomy" id="741659"/>
    <lineage>
        <taxon>Bacteria</taxon>
        <taxon>Bacillati</taxon>
        <taxon>Actinomycetota</taxon>
        <taxon>Actinomycetes</taxon>
        <taxon>Micromonosporales</taxon>
        <taxon>Micromonosporaceae</taxon>
        <taxon>Virgisporangium</taxon>
    </lineage>
</organism>
<dbReference type="RefSeq" id="WP_239153844.1">
    <property type="nucleotide sequence ID" value="NZ_BOPF01000073.1"/>
</dbReference>
<protein>
    <recommendedName>
        <fullName evidence="4">Sulfatase</fullName>
    </recommendedName>
</protein>
<name>A0A8J4DVY5_9ACTN</name>
<reference evidence="2" key="1">
    <citation type="submission" date="2021-01" db="EMBL/GenBank/DDBJ databases">
        <title>Whole genome shotgun sequence of Virgisporangium aliadipatigenens NBRC 105644.</title>
        <authorList>
            <person name="Komaki H."/>
            <person name="Tamura T."/>
        </authorList>
    </citation>
    <scope>NUCLEOTIDE SEQUENCE</scope>
    <source>
        <strain evidence="2">NBRC 105644</strain>
    </source>
</reference>
<dbReference type="InterPro" id="IPR017850">
    <property type="entry name" value="Alkaline_phosphatase_core_sf"/>
</dbReference>
<feature type="transmembrane region" description="Helical" evidence="1">
    <location>
        <begin position="83"/>
        <end position="102"/>
    </location>
</feature>
<keyword evidence="3" id="KW-1185">Reference proteome</keyword>
<dbReference type="EMBL" id="BOPF01000073">
    <property type="protein sequence ID" value="GIJ52299.1"/>
    <property type="molecule type" value="Genomic_DNA"/>
</dbReference>
<dbReference type="Proteomes" id="UP000619260">
    <property type="component" value="Unassembled WGS sequence"/>
</dbReference>
<feature type="transmembrane region" description="Helical" evidence="1">
    <location>
        <begin position="29"/>
        <end position="48"/>
    </location>
</feature>
<sequence>MSRLAETVRREEVDPAAGREEAAPRSRVILRRTLTVLAGLLVIAALVAPNQLSRLSIVSFLRLPLEILFGLGVILVARPRARTWVALLSGVFVGLLLIVKLLDMGFYSSLSRSFDLVLDWILLPSALGVVSSSFGTGGAAAAVAVVVLLVVAVLALMILSVRRVANAAARHETLGFRVLVGLAVVWVVTAAIGILPADYTATAMVADRAKQVQLGLRDQEAFATEAAVDAFRDTPGSEMLTALRGKDVLFAFVESYGRSALENPYYVDEVTKVLDEGNTRLQAVGYHSRSGWLTSPTAGGGSWLAHATLLSGLWINNNQRHRSLLATSRLTINSAFKRAGCRTVGYMPAIDRAWPEGQFFGYDHVYDSRNMGYKGPKFSYAPQPDQYTLAQFQKNDREAAGRGPLMGEVALVSSHVPWTPLPKLIPWDQVGDGSIYHQAREGDPADEVWTSLDRVREMYRKSIEYSLGALISYVETYGGDNLVLVFLGDHQPSSVITGENVSRDVPITIVAKDPAVLERVNGWGWRDGLKPGPESAVWPMNEFRDRFFTAMGPKH</sequence>
<keyword evidence="1" id="KW-1133">Transmembrane helix</keyword>
<accession>A0A8J4DVY5</accession>
<dbReference type="AlphaFoldDB" id="A0A8J4DVY5"/>
<dbReference type="Gene3D" id="3.40.720.10">
    <property type="entry name" value="Alkaline Phosphatase, subunit A"/>
    <property type="match status" value="1"/>
</dbReference>
<proteinExistence type="predicted"/>
<feature type="transmembrane region" description="Helical" evidence="1">
    <location>
        <begin position="140"/>
        <end position="162"/>
    </location>
</feature>
<gene>
    <name evidence="2" type="ORF">Val02_91850</name>
</gene>